<reference evidence="1" key="1">
    <citation type="submission" date="2013-05" db="EMBL/GenBank/DDBJ databases">
        <authorList>
            <person name="Yim A.K.Y."/>
            <person name="Chan T.F."/>
            <person name="Ji K.M."/>
            <person name="Liu X.Y."/>
            <person name="Zhou J.W."/>
            <person name="Li R.Q."/>
            <person name="Yang K.Y."/>
            <person name="Li J."/>
            <person name="Li M."/>
            <person name="Law P.T.W."/>
            <person name="Wu Y.L."/>
            <person name="Cai Z.L."/>
            <person name="Qin H."/>
            <person name="Bao Y."/>
            <person name="Leung R.K.K."/>
            <person name="Ng P.K.S."/>
            <person name="Zou J."/>
            <person name="Zhong X.J."/>
            <person name="Ran P.X."/>
            <person name="Zhong N.S."/>
            <person name="Liu Z.G."/>
            <person name="Tsui S.K.W."/>
        </authorList>
    </citation>
    <scope>NUCLEOTIDE SEQUENCE</scope>
    <source>
        <strain evidence="1">Derf</strain>
        <tissue evidence="1">Whole organism</tissue>
    </source>
</reference>
<dbReference type="AlphaFoldDB" id="A0A922HPL5"/>
<organism evidence="1 2">
    <name type="scientific">Dermatophagoides farinae</name>
    <name type="common">American house dust mite</name>
    <dbReference type="NCBI Taxonomy" id="6954"/>
    <lineage>
        <taxon>Eukaryota</taxon>
        <taxon>Metazoa</taxon>
        <taxon>Ecdysozoa</taxon>
        <taxon>Arthropoda</taxon>
        <taxon>Chelicerata</taxon>
        <taxon>Arachnida</taxon>
        <taxon>Acari</taxon>
        <taxon>Acariformes</taxon>
        <taxon>Sarcoptiformes</taxon>
        <taxon>Astigmata</taxon>
        <taxon>Psoroptidia</taxon>
        <taxon>Analgoidea</taxon>
        <taxon>Pyroglyphidae</taxon>
        <taxon>Dermatophagoidinae</taxon>
        <taxon>Dermatophagoides</taxon>
    </lineage>
</organism>
<sequence>MINQSMIVYQNMIDRFLSDIHTVAVPRRLHPDVVKRFLSILILNKKGNLRKIYAFCTSKCSKKTLTMLRQLEPLSIPQEYISTPLEIEKIQFLPFICYL</sequence>
<keyword evidence="2" id="KW-1185">Reference proteome</keyword>
<comment type="caution">
    <text evidence="1">The sequence shown here is derived from an EMBL/GenBank/DDBJ whole genome shotgun (WGS) entry which is preliminary data.</text>
</comment>
<accession>A0A922HPL5</accession>
<evidence type="ECO:0000313" key="2">
    <source>
        <dbReference type="Proteomes" id="UP000790347"/>
    </source>
</evidence>
<dbReference type="EMBL" id="ASGP02000006">
    <property type="protein sequence ID" value="KAH9501615.1"/>
    <property type="molecule type" value="Genomic_DNA"/>
</dbReference>
<evidence type="ECO:0000313" key="1">
    <source>
        <dbReference type="EMBL" id="KAH9501615.1"/>
    </source>
</evidence>
<protein>
    <submittedName>
        <fullName evidence="1">Uncharacterized protein</fullName>
    </submittedName>
</protein>
<dbReference type="Proteomes" id="UP000790347">
    <property type="component" value="Unassembled WGS sequence"/>
</dbReference>
<reference evidence="1" key="2">
    <citation type="journal article" date="2022" name="Res Sq">
        <title>Comparative Genomics Reveals Insights into the Divergent Evolution of Astigmatic Mites and Household Pest Adaptations.</title>
        <authorList>
            <person name="Xiong Q."/>
            <person name="Wan A.T.-Y."/>
            <person name="Liu X.-Y."/>
            <person name="Fung C.S.-H."/>
            <person name="Xiao X."/>
            <person name="Malainual N."/>
            <person name="Hou J."/>
            <person name="Wang L."/>
            <person name="Wang M."/>
            <person name="Yang K."/>
            <person name="Cui Y."/>
            <person name="Leung E."/>
            <person name="Nong W."/>
            <person name="Shin S.-K."/>
            <person name="Au S."/>
            <person name="Jeong K.Y."/>
            <person name="Chew F.T."/>
            <person name="Hui J."/>
            <person name="Leung T.F."/>
            <person name="Tungtrongchitr A."/>
            <person name="Zhong N."/>
            <person name="Liu Z."/>
            <person name="Tsui S."/>
        </authorList>
    </citation>
    <scope>NUCLEOTIDE SEQUENCE</scope>
    <source>
        <strain evidence="1">Derf</strain>
        <tissue evidence="1">Whole organism</tissue>
    </source>
</reference>
<gene>
    <name evidence="1" type="ORF">DERF_012450</name>
</gene>
<name>A0A922HPL5_DERFA</name>
<proteinExistence type="predicted"/>